<protein>
    <submittedName>
        <fullName evidence="2">Unannotated protein</fullName>
    </submittedName>
</protein>
<reference evidence="2" key="1">
    <citation type="submission" date="2020-05" db="EMBL/GenBank/DDBJ databases">
        <authorList>
            <person name="Chiriac C."/>
            <person name="Salcher M."/>
            <person name="Ghai R."/>
            <person name="Kavagutti S V."/>
        </authorList>
    </citation>
    <scope>NUCLEOTIDE SEQUENCE</scope>
</reference>
<accession>A0A6J7DRT6</accession>
<dbReference type="CDD" id="cd03441">
    <property type="entry name" value="R_hydratase_like"/>
    <property type="match status" value="1"/>
</dbReference>
<dbReference type="PANTHER" id="PTHR43437">
    <property type="entry name" value="HYDROXYACYL-THIOESTER DEHYDRATASE TYPE 2, MITOCHONDRIAL-RELATED"/>
    <property type="match status" value="1"/>
</dbReference>
<dbReference type="EMBL" id="CAFBLS010000075">
    <property type="protein sequence ID" value="CAB4871960.1"/>
    <property type="molecule type" value="Genomic_DNA"/>
</dbReference>
<dbReference type="SUPFAM" id="SSF54637">
    <property type="entry name" value="Thioesterase/thiol ester dehydrase-isomerase"/>
    <property type="match status" value="1"/>
</dbReference>
<evidence type="ECO:0000313" key="2">
    <source>
        <dbReference type="EMBL" id="CAB4871960.1"/>
    </source>
</evidence>
<proteinExistence type="inferred from homology"/>
<dbReference type="HAMAP" id="MF_00799">
    <property type="entry name" value="UPF0336"/>
    <property type="match status" value="1"/>
</dbReference>
<dbReference type="Pfam" id="PF13452">
    <property type="entry name" value="FAS1_DH_region"/>
    <property type="match status" value="1"/>
</dbReference>
<evidence type="ECO:0000259" key="1">
    <source>
        <dbReference type="Pfam" id="PF13452"/>
    </source>
</evidence>
<dbReference type="GO" id="GO:0006633">
    <property type="term" value="P:fatty acid biosynthetic process"/>
    <property type="evidence" value="ECO:0007669"/>
    <property type="project" value="TreeGrafter"/>
</dbReference>
<sequence>MALNPDFIGRMYPASEPYLVGREKIREFATALGDRNPVYFDVEAANGFGYADLIAPPTFVISLTLKASSSVVHDPELGLDYSRVVHAEQQFSYTRPIMAGDELVVRTSIDNVRTVAGNDMLTTKAIIATVAGEQVATATSVLVSRGADA</sequence>
<feature type="domain" description="FAS1-like dehydratase" evidence="1">
    <location>
        <begin position="7"/>
        <end position="137"/>
    </location>
</feature>
<dbReference type="InterPro" id="IPR050965">
    <property type="entry name" value="UPF0336/Enoyl-CoA_hydratase"/>
</dbReference>
<dbReference type="PANTHER" id="PTHR43437:SF3">
    <property type="entry name" value="HYDROXYACYL-THIOESTER DEHYDRATASE TYPE 2, MITOCHONDRIAL"/>
    <property type="match status" value="1"/>
</dbReference>
<dbReference type="InterPro" id="IPR039569">
    <property type="entry name" value="FAS1-like_DH_region"/>
</dbReference>
<organism evidence="2">
    <name type="scientific">freshwater metagenome</name>
    <dbReference type="NCBI Taxonomy" id="449393"/>
    <lineage>
        <taxon>unclassified sequences</taxon>
        <taxon>metagenomes</taxon>
        <taxon>ecological metagenomes</taxon>
    </lineage>
</organism>
<dbReference type="GO" id="GO:0019171">
    <property type="term" value="F:(3R)-hydroxyacyl-[acyl-carrier-protein] dehydratase activity"/>
    <property type="evidence" value="ECO:0007669"/>
    <property type="project" value="TreeGrafter"/>
</dbReference>
<dbReference type="InterPro" id="IPR029069">
    <property type="entry name" value="HotDog_dom_sf"/>
</dbReference>
<gene>
    <name evidence="2" type="ORF">UFOPK3402_00744</name>
</gene>
<dbReference type="InterPro" id="IPR016709">
    <property type="entry name" value="HadA-like"/>
</dbReference>
<dbReference type="PIRSF" id="PIRSF018072">
    <property type="entry name" value="UCP018072"/>
    <property type="match status" value="1"/>
</dbReference>
<name>A0A6J7DRT6_9ZZZZ</name>
<dbReference type="Gene3D" id="3.10.129.10">
    <property type="entry name" value="Hotdog Thioesterase"/>
    <property type="match status" value="1"/>
</dbReference>
<dbReference type="AlphaFoldDB" id="A0A6J7DRT6"/>